<evidence type="ECO:0000313" key="1">
    <source>
        <dbReference type="EMBL" id="KAK2606480.1"/>
    </source>
</evidence>
<gene>
    <name evidence="1" type="ORF">QQS21_003173</name>
</gene>
<dbReference type="InterPro" id="IPR029063">
    <property type="entry name" value="SAM-dependent_MTases_sf"/>
</dbReference>
<organism evidence="1 2">
    <name type="scientific">Conoideocrella luteorostrata</name>
    <dbReference type="NCBI Taxonomy" id="1105319"/>
    <lineage>
        <taxon>Eukaryota</taxon>
        <taxon>Fungi</taxon>
        <taxon>Dikarya</taxon>
        <taxon>Ascomycota</taxon>
        <taxon>Pezizomycotina</taxon>
        <taxon>Sordariomycetes</taxon>
        <taxon>Hypocreomycetidae</taxon>
        <taxon>Hypocreales</taxon>
        <taxon>Clavicipitaceae</taxon>
        <taxon>Conoideocrella</taxon>
    </lineage>
</organism>
<dbReference type="EMBL" id="JASWJB010000040">
    <property type="protein sequence ID" value="KAK2606480.1"/>
    <property type="molecule type" value="Genomic_DNA"/>
</dbReference>
<dbReference type="SUPFAM" id="SSF53335">
    <property type="entry name" value="S-adenosyl-L-methionine-dependent methyltransferases"/>
    <property type="match status" value="1"/>
</dbReference>
<dbReference type="Proteomes" id="UP001251528">
    <property type="component" value="Unassembled WGS sequence"/>
</dbReference>
<proteinExistence type="predicted"/>
<evidence type="ECO:0000313" key="2">
    <source>
        <dbReference type="Proteomes" id="UP001251528"/>
    </source>
</evidence>
<dbReference type="Gene3D" id="3.40.50.150">
    <property type="entry name" value="Vaccinia Virus protein VP39"/>
    <property type="match status" value="1"/>
</dbReference>
<comment type="caution">
    <text evidence="1">The sequence shown here is derived from an EMBL/GenBank/DDBJ whole genome shotgun (WGS) entry which is preliminary data.</text>
</comment>
<keyword evidence="2" id="KW-1185">Reference proteome</keyword>
<sequence length="204" mass="22542">MLKKSQALNLASETTGGDSAKAVLRTYPDFGTGEQVRLDYQYEILLRISGGKLGRAPASPRARVLDGLRELVNGPWNTVRFGLDSCPSCSREQHPESTVLGINFSLIQPADAPRNCQFLRRDVECEDWSFDSLFDYAHFGHVVSCFDSTKNVMRTMRDNMKPGGWIEFHDSGLHYTVADGTAPGSALEKWAQLVTRGAKLAGET</sequence>
<dbReference type="Pfam" id="PF13489">
    <property type="entry name" value="Methyltransf_23"/>
    <property type="match status" value="1"/>
</dbReference>
<accession>A0AAJ0CTZ0</accession>
<protein>
    <submittedName>
        <fullName evidence="1">Uncharacterized protein</fullName>
    </submittedName>
</protein>
<dbReference type="AlphaFoldDB" id="A0AAJ0CTZ0"/>
<name>A0AAJ0CTZ0_9HYPO</name>
<reference evidence="1" key="1">
    <citation type="submission" date="2023-06" db="EMBL/GenBank/DDBJ databases">
        <title>Conoideocrella luteorostrata (Hypocreales: Clavicipitaceae), a potential biocontrol fungus for elongate hemlock scale in United States Christmas tree production areas.</title>
        <authorList>
            <person name="Barrett H."/>
            <person name="Lovett B."/>
            <person name="Macias A.M."/>
            <person name="Stajich J.E."/>
            <person name="Kasson M.T."/>
        </authorList>
    </citation>
    <scope>NUCLEOTIDE SEQUENCE</scope>
    <source>
        <strain evidence="1">ARSEF 14590</strain>
    </source>
</reference>